<dbReference type="GO" id="GO:0051301">
    <property type="term" value="P:cell division"/>
    <property type="evidence" value="ECO:0007669"/>
    <property type="project" value="UniProtKB-KW"/>
</dbReference>
<dbReference type="Gene3D" id="3.30.420.40">
    <property type="match status" value="2"/>
</dbReference>
<organism evidence="2 3">
    <name type="scientific">Spiroplasma monobiae MQ-1</name>
    <dbReference type="NCBI Taxonomy" id="1336748"/>
    <lineage>
        <taxon>Bacteria</taxon>
        <taxon>Bacillati</taxon>
        <taxon>Mycoplasmatota</taxon>
        <taxon>Mollicutes</taxon>
        <taxon>Entomoplasmatales</taxon>
        <taxon>Spiroplasmataceae</taxon>
        <taxon>Spiroplasma</taxon>
    </lineage>
</organism>
<accession>A0A2K9LV99</accession>
<name>A0A2K9LV99_SPISQ</name>
<gene>
    <name evidence="2" type="primary">ftsA</name>
    <name evidence="2" type="ORF">SMONO_v1c06020</name>
</gene>
<reference evidence="2 3" key="1">
    <citation type="submission" date="2017-12" db="EMBL/GenBank/DDBJ databases">
        <title>Complete genome sequence of Spiroplasma monobiae MQ-1 (ATCC 33825).</title>
        <authorList>
            <person name="Tsai Y.-M."/>
            <person name="Lo W.-S."/>
            <person name="Wu P.-S."/>
            <person name="Cho S.-T."/>
            <person name="Kuo C.-H."/>
        </authorList>
    </citation>
    <scope>NUCLEOTIDE SEQUENCE [LARGE SCALE GENOMIC DNA]</scope>
    <source>
        <strain evidence="2 3">MQ-1</strain>
    </source>
</reference>
<protein>
    <submittedName>
        <fullName evidence="2">Cell division protein FtsA</fullName>
    </submittedName>
</protein>
<keyword evidence="2" id="KW-0132">Cell division</keyword>
<dbReference type="SMART" id="SM00842">
    <property type="entry name" value="FtsA"/>
    <property type="match status" value="1"/>
</dbReference>
<dbReference type="InterPro" id="IPR003494">
    <property type="entry name" value="SHS2_FtsA"/>
</dbReference>
<dbReference type="Gene3D" id="3.30.1490.300">
    <property type="match status" value="1"/>
</dbReference>
<dbReference type="EMBL" id="CP025543">
    <property type="protein sequence ID" value="AUM62851.1"/>
    <property type="molecule type" value="Genomic_DNA"/>
</dbReference>
<dbReference type="KEGG" id="smoo:SMONO_v1c06020"/>
<dbReference type="InterPro" id="IPR043129">
    <property type="entry name" value="ATPase_NBD"/>
</dbReference>
<evidence type="ECO:0000259" key="1">
    <source>
        <dbReference type="SMART" id="SM00842"/>
    </source>
</evidence>
<evidence type="ECO:0000313" key="2">
    <source>
        <dbReference type="EMBL" id="AUM62851.1"/>
    </source>
</evidence>
<keyword evidence="3" id="KW-1185">Reference proteome</keyword>
<sequence length="488" mass="56994">MQNFEQLERLVNKMQQETYAVIEISKKYIKFAVGKYKEKIGLKVVFKEREKNKASWLDENNEIIDTNVVSHRLTKMINKYESIFREKIQRVSVVYPTGTLEIKDASPSLFIDNPDKLILKSHIDELHKMAKRVNYDDKKIVTNLKPYEYRINNIHSVAKPPINAHGNMVSLNAKVYTAERKVVDSFKKVLQNLNLEINTMTSQMFALAKQCSEGLNFRETFVMVNWDWECIDLGFFSRETLVKKQTIGFGIKHIIENLAAKMSAKFDTADKYIFKLLNFSSSTLDESVIYRKYNTQEKRTLELKAIEIKEMLFEELKGIIDKSDILISREMENVRSFKVYHIGKITEIAGFEKILLRSNYKNISEIYYSLVTGASEIWTHSLCGSIRHAREVNKNSKEIKTSTGVYPNPALVRVNQVQHQPRMQNSPLQHNRPMMQQQSGFTQQSRPMIQQQFMMQNQRVQPQMVGQQNYQNNENYLKNGIINTQRNK</sequence>
<dbReference type="Proteomes" id="UP000234790">
    <property type="component" value="Chromosome"/>
</dbReference>
<feature type="domain" description="SHS2" evidence="1">
    <location>
        <begin position="19"/>
        <end position="211"/>
    </location>
</feature>
<keyword evidence="2" id="KW-0131">Cell cycle</keyword>
<evidence type="ECO:0000313" key="3">
    <source>
        <dbReference type="Proteomes" id="UP000234790"/>
    </source>
</evidence>
<dbReference type="SUPFAM" id="SSF53067">
    <property type="entry name" value="Actin-like ATPase domain"/>
    <property type="match status" value="1"/>
</dbReference>
<proteinExistence type="predicted"/>
<dbReference type="AlphaFoldDB" id="A0A2K9LV99"/>